<dbReference type="EC" id="2.3.3.16" evidence="3"/>
<dbReference type="Gene3D" id="1.10.230.10">
    <property type="entry name" value="Cytochrome P450-Terp, domain 2"/>
    <property type="match status" value="1"/>
</dbReference>
<evidence type="ECO:0000256" key="4">
    <source>
        <dbReference type="ARBA" id="ARBA00022679"/>
    </source>
</evidence>
<dbReference type="GO" id="GO:0006099">
    <property type="term" value="P:tricarboxylic acid cycle"/>
    <property type="evidence" value="ECO:0007669"/>
    <property type="project" value="TreeGrafter"/>
</dbReference>
<proteinExistence type="inferred from homology"/>
<evidence type="ECO:0000256" key="6">
    <source>
        <dbReference type="SAM" id="MobiDB-lite"/>
    </source>
</evidence>
<comment type="caution">
    <text evidence="8">The sequence shown here is derived from an EMBL/GenBank/DDBJ whole genome shotgun (WGS) entry which is preliminary data.</text>
</comment>
<dbReference type="RefSeq" id="WP_237890904.1">
    <property type="nucleotide sequence ID" value="NZ_JAKLTY010000012.1"/>
</dbReference>
<dbReference type="InterPro" id="IPR019810">
    <property type="entry name" value="Citrate_synthase_AS"/>
</dbReference>
<reference evidence="8" key="1">
    <citation type="submission" date="2022-01" db="EMBL/GenBank/DDBJ databases">
        <title>Genome sequnece data of strain Bradyrhizobium sp. nov.</title>
        <authorList>
            <person name="Zhang J."/>
        </authorList>
    </citation>
    <scope>NUCLEOTIDE SEQUENCE</scope>
    <source>
        <strain evidence="8">WYCCWR 13023</strain>
    </source>
</reference>
<feature type="domain" description="Helix-turn-helix" evidence="7">
    <location>
        <begin position="8"/>
        <end position="59"/>
    </location>
</feature>
<dbReference type="PRINTS" id="PR00143">
    <property type="entry name" value="CITRTSNTHASE"/>
</dbReference>
<dbReference type="InterPro" id="IPR002020">
    <property type="entry name" value="Citrate_synthase"/>
</dbReference>
<feature type="region of interest" description="Disordered" evidence="6">
    <location>
        <begin position="394"/>
        <end position="422"/>
    </location>
</feature>
<dbReference type="Gene3D" id="1.10.580.10">
    <property type="entry name" value="Citrate Synthase, domain 1"/>
    <property type="match status" value="1"/>
</dbReference>
<accession>A0A9X1RBR4</accession>
<dbReference type="EMBL" id="JAKLTY010000012">
    <property type="protein sequence ID" value="MCG2628991.1"/>
    <property type="molecule type" value="Genomic_DNA"/>
</dbReference>
<dbReference type="InterPro" id="IPR016143">
    <property type="entry name" value="Citrate_synth-like_sm_a-sub"/>
</dbReference>
<dbReference type="PANTHER" id="PTHR11739:SF4">
    <property type="entry name" value="CITRATE SYNTHASE, PEROXISOMAL"/>
    <property type="match status" value="1"/>
</dbReference>
<dbReference type="InterPro" id="IPR036969">
    <property type="entry name" value="Citrate_synthase_sf"/>
</dbReference>
<dbReference type="InterPro" id="IPR041657">
    <property type="entry name" value="HTH_17"/>
</dbReference>
<dbReference type="Pfam" id="PF00285">
    <property type="entry name" value="Citrate_synt"/>
    <property type="match status" value="1"/>
</dbReference>
<organism evidence="8 9">
    <name type="scientific">Bradyrhizobium zhengyangense</name>
    <dbReference type="NCBI Taxonomy" id="2911009"/>
    <lineage>
        <taxon>Bacteria</taxon>
        <taxon>Pseudomonadati</taxon>
        <taxon>Pseudomonadota</taxon>
        <taxon>Alphaproteobacteria</taxon>
        <taxon>Hyphomicrobiales</taxon>
        <taxon>Nitrobacteraceae</taxon>
        <taxon>Bradyrhizobium</taxon>
    </lineage>
</organism>
<dbReference type="CDD" id="cd06102">
    <property type="entry name" value="citrate_synt_like_2"/>
    <property type="match status" value="1"/>
</dbReference>
<comment type="similarity">
    <text evidence="2 5">Belongs to the citrate synthase family.</text>
</comment>
<dbReference type="GO" id="GO:0036440">
    <property type="term" value="F:citrate synthase activity"/>
    <property type="evidence" value="ECO:0007669"/>
    <property type="project" value="UniProtKB-EC"/>
</dbReference>
<evidence type="ECO:0000256" key="2">
    <source>
        <dbReference type="ARBA" id="ARBA00010566"/>
    </source>
</evidence>
<evidence type="ECO:0000256" key="1">
    <source>
        <dbReference type="ARBA" id="ARBA00004751"/>
    </source>
</evidence>
<gene>
    <name evidence="8" type="ORF">L6654_20355</name>
</gene>
<evidence type="ECO:0000313" key="9">
    <source>
        <dbReference type="Proteomes" id="UP001139054"/>
    </source>
</evidence>
<dbReference type="GO" id="GO:0005829">
    <property type="term" value="C:cytosol"/>
    <property type="evidence" value="ECO:0007669"/>
    <property type="project" value="TreeGrafter"/>
</dbReference>
<dbReference type="PANTHER" id="PTHR11739">
    <property type="entry name" value="CITRATE SYNTHASE"/>
    <property type="match status" value="1"/>
</dbReference>
<protein>
    <recommendedName>
        <fullName evidence="3">citrate synthase (unknown stereospecificity)</fullName>
        <ecNumber evidence="3">2.3.3.16</ecNumber>
    </recommendedName>
</protein>
<dbReference type="Pfam" id="PF12728">
    <property type="entry name" value="HTH_17"/>
    <property type="match status" value="1"/>
</dbReference>
<comment type="pathway">
    <text evidence="1">Carbohydrate metabolism; tricarboxylic acid cycle; isocitrate from oxaloacetate: step 1/2.</text>
</comment>
<dbReference type="Proteomes" id="UP001139054">
    <property type="component" value="Unassembled WGS sequence"/>
</dbReference>
<sequence length="422" mass="45761">MNISEELYLSAREAAAELAISPATLYAYVSRGLIRSEPTPDSRKNRYRAEDVRALKERRVPSPEPRGLRSFDADLPVMDTEISTITEEGAIYRGVNCIDLAENDTLEHTATLLWDVSDVDPFAPDNQPKISDEMRAIAQAARRAAPIDRAIAVLALATGADSRAFTRAPDGRALVGARIVRLLVATMLNSEPSSDPLHQQIARAWAPDNKHAPDLIRRALVLLADHELNASTFTARCAASTGLNLYDAVIAGLAALKGPKHGGAGVLASQLVKTLVDRDVEPMVRERVALGERFPGFGHGIYKRGDPRAQSLLNALARAGAPRKFTKEVPERIAEATGEFVNIDYVLAVLVHALRLPAGSELALFAMARSVGWIAHSSEQLQFGKLIRPRARYVGPAPGRRTTNPGAVVPNQRAKRAPIQDP</sequence>
<dbReference type="PROSITE" id="PS00480">
    <property type="entry name" value="CITRATE_SYNTHASE"/>
    <property type="match status" value="1"/>
</dbReference>
<dbReference type="AlphaFoldDB" id="A0A9X1RBR4"/>
<evidence type="ECO:0000256" key="5">
    <source>
        <dbReference type="RuleBase" id="RU003406"/>
    </source>
</evidence>
<keyword evidence="4 5" id="KW-0808">Transferase</keyword>
<name>A0A9X1RBR4_9BRAD</name>
<dbReference type="SUPFAM" id="SSF48256">
    <property type="entry name" value="Citrate synthase"/>
    <property type="match status" value="1"/>
</dbReference>
<dbReference type="InterPro" id="IPR016142">
    <property type="entry name" value="Citrate_synth-like_lrg_a-sub"/>
</dbReference>
<dbReference type="GO" id="GO:0005975">
    <property type="term" value="P:carbohydrate metabolic process"/>
    <property type="evidence" value="ECO:0007669"/>
    <property type="project" value="TreeGrafter"/>
</dbReference>
<evidence type="ECO:0000256" key="3">
    <source>
        <dbReference type="ARBA" id="ARBA00012972"/>
    </source>
</evidence>
<evidence type="ECO:0000259" key="7">
    <source>
        <dbReference type="Pfam" id="PF12728"/>
    </source>
</evidence>
<evidence type="ECO:0000313" key="8">
    <source>
        <dbReference type="EMBL" id="MCG2628991.1"/>
    </source>
</evidence>